<dbReference type="SUPFAM" id="SSF51011">
    <property type="entry name" value="Glycosyl hydrolase domain"/>
    <property type="match status" value="1"/>
</dbReference>
<dbReference type="EMBL" id="CADCVP010000162">
    <property type="protein sequence ID" value="CAA9494339.1"/>
    <property type="molecule type" value="Genomic_DNA"/>
</dbReference>
<reference evidence="2" key="1">
    <citation type="submission" date="2020-02" db="EMBL/GenBank/DDBJ databases">
        <authorList>
            <person name="Meier V. D."/>
        </authorList>
    </citation>
    <scope>NUCLEOTIDE SEQUENCE</scope>
    <source>
        <strain evidence="2">AVDCRST_MAG69</strain>
    </source>
</reference>
<dbReference type="EC" id="5.4.99.16" evidence="2"/>
<dbReference type="PANTHER" id="PTHR10357:SF219">
    <property type="entry name" value="MALTOSE ALPHA-D-GLUCOSYLTRANSFERASE"/>
    <property type="match status" value="1"/>
</dbReference>
<proteinExistence type="predicted"/>
<protein>
    <submittedName>
        <fullName evidence="2">GH13_16 / GH13_36 / GH13 / GH13_31 / GH13_ 17 / GH13_23 / GH13_40 / GH13_4 / GH13_29 / GH13 _30 / GH13_35 / GH13_20 / GH13_2 / GH13_34 / GH1 3_1 / GH13_21 / GH13_18 / GH13_19</fullName>
        <ecNumber evidence="2">5.4.99.16</ecNumber>
    </submittedName>
</protein>
<dbReference type="InterPro" id="IPR017853">
    <property type="entry name" value="GH"/>
</dbReference>
<gene>
    <name evidence="2" type="ORF">AVDCRST_MAG69-1523</name>
</gene>
<keyword evidence="2" id="KW-0413">Isomerase</keyword>
<evidence type="ECO:0000259" key="1">
    <source>
        <dbReference type="SMART" id="SM00642"/>
    </source>
</evidence>
<dbReference type="InterPro" id="IPR045857">
    <property type="entry name" value="O16G_dom_2"/>
</dbReference>
<organism evidence="2">
    <name type="scientific">uncultured Solirubrobacteraceae bacterium</name>
    <dbReference type="NCBI Taxonomy" id="1162706"/>
    <lineage>
        <taxon>Bacteria</taxon>
        <taxon>Bacillati</taxon>
        <taxon>Actinomycetota</taxon>
        <taxon>Thermoleophilia</taxon>
        <taxon>Solirubrobacterales</taxon>
        <taxon>Solirubrobacteraceae</taxon>
        <taxon>environmental samples</taxon>
    </lineage>
</organism>
<dbReference type="Gene3D" id="3.20.20.80">
    <property type="entry name" value="Glycosidases"/>
    <property type="match status" value="1"/>
</dbReference>
<dbReference type="AlphaFoldDB" id="A0A6J4SAR8"/>
<dbReference type="SMART" id="SM00642">
    <property type="entry name" value="Aamy"/>
    <property type="match status" value="1"/>
</dbReference>
<dbReference type="InterPro" id="IPR006047">
    <property type="entry name" value="GH13_cat_dom"/>
</dbReference>
<name>A0A6J4SAR8_9ACTN</name>
<dbReference type="CDD" id="cd11334">
    <property type="entry name" value="AmyAc_TreS"/>
    <property type="match status" value="1"/>
</dbReference>
<dbReference type="Gene3D" id="3.90.400.10">
    <property type="entry name" value="Oligo-1,6-glucosidase, Domain 2"/>
    <property type="match status" value="1"/>
</dbReference>
<dbReference type="InterPro" id="IPR013780">
    <property type="entry name" value="Glyco_hydro_b"/>
</dbReference>
<dbReference type="Gene3D" id="2.60.40.1180">
    <property type="entry name" value="Golgi alpha-mannosidase II"/>
    <property type="match status" value="1"/>
</dbReference>
<dbReference type="Pfam" id="PF22157">
    <property type="entry name" value="SupH-like_C"/>
    <property type="match status" value="1"/>
</dbReference>
<dbReference type="GO" id="GO:0005975">
    <property type="term" value="P:carbohydrate metabolic process"/>
    <property type="evidence" value="ECO:0007669"/>
    <property type="project" value="InterPro"/>
</dbReference>
<accession>A0A6J4SAR8</accession>
<dbReference type="SUPFAM" id="SSF51445">
    <property type="entry name" value="(Trans)glycosidases"/>
    <property type="match status" value="1"/>
</dbReference>
<sequence length="557" mass="62976">MSVKQTSDLWWKNAVVYCLDIETFYDSDGDGCGDLVGLTERLDYLGGMGVSCVWLMPFYPSPRRDDGYDITDFYGIDPRIGTHGDFIEFIRTARDRGIRVIADLVINHTSDQHPWFRSARADRNSPYRDFYVWADSKPDEEPGSVVFPDKEDSNWAWDEEAGQWYLHHFYSHQPDLNVANPEVRDEMAQVIGFWLEQGLSGFRVDAVPFLLEPMGLPEGALVDPHEITRDFRAFLQRRNGEAILLGEVNLEPQEARKFFGDEGGDELQMLFDFVGNQAMYLALARGDAEPLRTALRDSPGIPADCQWGRFVRNHDELTLDKLSQAEREEVFEAFGADESLQLFGRGLRRRLPPMLGGDQHRIRMVYSLAFSLPGTPVLFYGEEIGMGENLDIEGRLSVRSPMQWSDERHGGFSTAEDPQSLCRPMVDDGSFGPEQVNVARQRRDDESLLNWFEKLIRRRRECPEIGFGTHQVLDAGAPGVLAHRCDWDGSTIVAVHDLGGTAATVTLALDGPDDAEALVDLFGSEAHSLDGGSVELALEPHAHRWYRIRRRGRRLPP</sequence>
<evidence type="ECO:0000313" key="2">
    <source>
        <dbReference type="EMBL" id="CAA9494339.1"/>
    </source>
</evidence>
<dbReference type="Pfam" id="PF00128">
    <property type="entry name" value="Alpha-amylase"/>
    <property type="match status" value="2"/>
</dbReference>
<dbReference type="InterPro" id="IPR054049">
    <property type="entry name" value="SupH-like_C"/>
</dbReference>
<feature type="domain" description="Glycosyl hydrolase family 13 catalytic" evidence="1">
    <location>
        <begin position="18"/>
        <end position="399"/>
    </location>
</feature>
<dbReference type="PANTHER" id="PTHR10357">
    <property type="entry name" value="ALPHA-AMYLASE FAMILY MEMBER"/>
    <property type="match status" value="1"/>
</dbReference>
<dbReference type="GO" id="GO:0047471">
    <property type="term" value="F:maltose alpha-D-glucosyltransferase activity"/>
    <property type="evidence" value="ECO:0007669"/>
    <property type="project" value="UniProtKB-EC"/>
</dbReference>